<evidence type="ECO:0000256" key="1">
    <source>
        <dbReference type="ARBA" id="ARBA00005634"/>
    </source>
</evidence>
<dbReference type="SUPFAM" id="SSF52025">
    <property type="entry name" value="PA domain"/>
    <property type="match status" value="1"/>
</dbReference>
<evidence type="ECO:0000259" key="4">
    <source>
        <dbReference type="Pfam" id="PF02225"/>
    </source>
</evidence>
<proteinExistence type="inferred from homology"/>
<dbReference type="InterPro" id="IPR003137">
    <property type="entry name" value="PA_domain"/>
</dbReference>
<dbReference type="OrthoDB" id="5841748at2759"/>
<feature type="domain" description="PA" evidence="4">
    <location>
        <begin position="177"/>
        <end position="243"/>
    </location>
</feature>
<dbReference type="Gene3D" id="3.40.630.10">
    <property type="entry name" value="Zn peptidases"/>
    <property type="match status" value="1"/>
</dbReference>
<keyword evidence="2" id="KW-0479">Metal-binding</keyword>
<keyword evidence="3" id="KW-1133">Transmembrane helix</keyword>
<keyword evidence="2" id="KW-0378">Hydrolase</keyword>
<dbReference type="Proteomes" id="UP000253551">
    <property type="component" value="Unassembled WGS sequence"/>
</dbReference>
<dbReference type="EMBL" id="PJQM01002179">
    <property type="protein sequence ID" value="RCH97469.1"/>
    <property type="molecule type" value="Genomic_DNA"/>
</dbReference>
<dbReference type="Gene3D" id="3.50.30.30">
    <property type="match status" value="1"/>
</dbReference>
<dbReference type="GO" id="GO:0006508">
    <property type="term" value="P:proteolysis"/>
    <property type="evidence" value="ECO:0007669"/>
    <property type="project" value="UniProtKB-KW"/>
</dbReference>
<accession>A0A367K5Q2</accession>
<dbReference type="InterPro" id="IPR007484">
    <property type="entry name" value="Peptidase_M28"/>
</dbReference>
<dbReference type="InterPro" id="IPR039373">
    <property type="entry name" value="Peptidase_M28B"/>
</dbReference>
<evidence type="ECO:0000313" key="6">
    <source>
        <dbReference type="EMBL" id="RCH97469.1"/>
    </source>
</evidence>
<dbReference type="InterPro" id="IPR046450">
    <property type="entry name" value="PA_dom_sf"/>
</dbReference>
<feature type="transmembrane region" description="Helical" evidence="3">
    <location>
        <begin position="40"/>
        <end position="62"/>
    </location>
</feature>
<keyword evidence="3" id="KW-0472">Membrane</keyword>
<dbReference type="EC" id="3.4.-.-" evidence="2"/>
<sequence>MKAQKTLEKLNRDYLSTSNTWNGKSFQEKRRFKPYHRPNTFRVFLCSIGLMAVFLFGSHIFLSSNMVHMRQVEVLTSSLNPVDLVKELPSSRSIRDKFIYYATHTHLAGSEQDPVLANWTQDRFSHFGLQNASTQVYYPFLNYPLERKLAVVNGSQELLYNATLNETNHDITPTFHGPVVYVNFGRLEDFVWLTSQSNISVKGTIALVRHGKIPSSIKVQNAEQFGCIGALVYNDPADTDLPTLVHRESVSYAHFYPGDPSTPGFASTLNATVVENTTMAGIPSLPISWSDALPLFRITQNLGLTDSLWLGGSTQVDYFTGPSEALVNLVNLNKVEKKPIWNVVSRIQGLEEPEKAIIVGAQRDAWSLSAADPSSGSAVLLELARVFGILLEKGWKPRRSILLVSWDASEYGNVGSTEWVEDHTSWLKKHAVAYLDISHAAVTGPNFSAQASPLLHRLLKQVTSMLIDPKTSQTVYEAWLDHYTINDWIPMLIPP</sequence>
<evidence type="ECO:0000259" key="5">
    <source>
        <dbReference type="Pfam" id="PF04389"/>
    </source>
</evidence>
<dbReference type="PANTHER" id="PTHR10404:SF71">
    <property type="entry name" value="CARBOXYPEPTIDASE TRE2, PUTATIVE (AFU_ORTHOLOGUE AFUA_3G10650)-RELATED"/>
    <property type="match status" value="1"/>
</dbReference>
<dbReference type="SUPFAM" id="SSF53187">
    <property type="entry name" value="Zn-dependent exopeptidases"/>
    <property type="match status" value="1"/>
</dbReference>
<organism evidence="6 7">
    <name type="scientific">Rhizopus stolonifer</name>
    <name type="common">Rhizopus nigricans</name>
    <dbReference type="NCBI Taxonomy" id="4846"/>
    <lineage>
        <taxon>Eukaryota</taxon>
        <taxon>Fungi</taxon>
        <taxon>Fungi incertae sedis</taxon>
        <taxon>Mucoromycota</taxon>
        <taxon>Mucoromycotina</taxon>
        <taxon>Mucoromycetes</taxon>
        <taxon>Mucorales</taxon>
        <taxon>Mucorineae</taxon>
        <taxon>Rhizopodaceae</taxon>
        <taxon>Rhizopus</taxon>
    </lineage>
</organism>
<keyword evidence="2" id="KW-0645">Protease</keyword>
<feature type="non-terminal residue" evidence="6">
    <location>
        <position position="495"/>
    </location>
</feature>
<dbReference type="GO" id="GO:0046872">
    <property type="term" value="F:metal ion binding"/>
    <property type="evidence" value="ECO:0007669"/>
    <property type="project" value="UniProtKB-KW"/>
</dbReference>
<dbReference type="Pfam" id="PF04389">
    <property type="entry name" value="Peptidase_M28"/>
    <property type="match status" value="1"/>
</dbReference>
<keyword evidence="3" id="KW-0812">Transmembrane</keyword>
<name>A0A367K5Q2_RHIST</name>
<comment type="similarity">
    <text evidence="1">Belongs to the peptidase M28 family. M28B subfamily.</text>
</comment>
<keyword evidence="7" id="KW-1185">Reference proteome</keyword>
<dbReference type="PANTHER" id="PTHR10404">
    <property type="entry name" value="N-ACETYLATED-ALPHA-LINKED ACIDIC DIPEPTIDASE"/>
    <property type="match status" value="1"/>
</dbReference>
<evidence type="ECO:0000256" key="3">
    <source>
        <dbReference type="SAM" id="Phobius"/>
    </source>
</evidence>
<evidence type="ECO:0000313" key="7">
    <source>
        <dbReference type="Proteomes" id="UP000253551"/>
    </source>
</evidence>
<dbReference type="AlphaFoldDB" id="A0A367K5Q2"/>
<protein>
    <recommendedName>
        <fullName evidence="2">Peptide hydrolase</fullName>
        <ecNumber evidence="2">3.4.-.-</ecNumber>
    </recommendedName>
</protein>
<dbReference type="GO" id="GO:0004180">
    <property type="term" value="F:carboxypeptidase activity"/>
    <property type="evidence" value="ECO:0007669"/>
    <property type="project" value="TreeGrafter"/>
</dbReference>
<evidence type="ECO:0000256" key="2">
    <source>
        <dbReference type="RuleBase" id="RU361240"/>
    </source>
</evidence>
<gene>
    <name evidence="6" type="ORF">CU098_010308</name>
</gene>
<comment type="caution">
    <text evidence="6">The sequence shown here is derived from an EMBL/GenBank/DDBJ whole genome shotgun (WGS) entry which is preliminary data.</text>
</comment>
<feature type="domain" description="Peptidase M28" evidence="5">
    <location>
        <begin position="342"/>
        <end position="474"/>
    </location>
</feature>
<reference evidence="6 7" key="1">
    <citation type="journal article" date="2018" name="G3 (Bethesda)">
        <title>Phylogenetic and Phylogenomic Definition of Rhizopus Species.</title>
        <authorList>
            <person name="Gryganskyi A.P."/>
            <person name="Golan J."/>
            <person name="Dolatabadi S."/>
            <person name="Mondo S."/>
            <person name="Robb S."/>
            <person name="Idnurm A."/>
            <person name="Muszewska A."/>
            <person name="Steczkiewicz K."/>
            <person name="Masonjones S."/>
            <person name="Liao H.L."/>
            <person name="Gajdeczka M.T."/>
            <person name="Anike F."/>
            <person name="Vuek A."/>
            <person name="Anishchenko I.M."/>
            <person name="Voigt K."/>
            <person name="de Hoog G.S."/>
            <person name="Smith M.E."/>
            <person name="Heitman J."/>
            <person name="Vilgalys R."/>
            <person name="Stajich J.E."/>
        </authorList>
    </citation>
    <scope>NUCLEOTIDE SEQUENCE [LARGE SCALE GENOMIC DNA]</scope>
    <source>
        <strain evidence="6 7">LSU 92-RS-03</strain>
    </source>
</reference>
<dbReference type="STRING" id="4846.A0A367K5Q2"/>
<dbReference type="FunFam" id="3.40.630.10:FF:000101">
    <property type="entry name" value="N-acetylated alpha-linked acidic dipeptidase like 1"/>
    <property type="match status" value="1"/>
</dbReference>
<dbReference type="Pfam" id="PF02225">
    <property type="entry name" value="PA"/>
    <property type="match status" value="1"/>
</dbReference>
<keyword evidence="2" id="KW-0862">Zinc</keyword>